<dbReference type="GO" id="GO:0016301">
    <property type="term" value="F:kinase activity"/>
    <property type="evidence" value="ECO:0007669"/>
    <property type="project" value="UniProtKB-KW"/>
</dbReference>
<keyword evidence="2" id="KW-0808">Transferase</keyword>
<accession>A0A5C3PK39</accession>
<organism evidence="2 3">
    <name type="scientific">Polyporus arcularius HHB13444</name>
    <dbReference type="NCBI Taxonomy" id="1314778"/>
    <lineage>
        <taxon>Eukaryota</taxon>
        <taxon>Fungi</taxon>
        <taxon>Dikarya</taxon>
        <taxon>Basidiomycota</taxon>
        <taxon>Agaricomycotina</taxon>
        <taxon>Agaricomycetes</taxon>
        <taxon>Polyporales</taxon>
        <taxon>Polyporaceae</taxon>
        <taxon>Polyporus</taxon>
    </lineage>
</organism>
<dbReference type="InterPro" id="IPR002575">
    <property type="entry name" value="Aminoglycoside_PTrfase"/>
</dbReference>
<evidence type="ECO:0000313" key="3">
    <source>
        <dbReference type="Proteomes" id="UP000308197"/>
    </source>
</evidence>
<name>A0A5C3PK39_9APHY</name>
<dbReference type="InterPro" id="IPR011009">
    <property type="entry name" value="Kinase-like_dom_sf"/>
</dbReference>
<dbReference type="PANTHER" id="PTHR21310">
    <property type="entry name" value="AMINOGLYCOSIDE PHOSPHOTRANSFERASE-RELATED-RELATED"/>
    <property type="match status" value="1"/>
</dbReference>
<gene>
    <name evidence="2" type="ORF">K466DRAFT_545266</name>
</gene>
<dbReference type="SUPFAM" id="SSF56112">
    <property type="entry name" value="Protein kinase-like (PK-like)"/>
    <property type="match status" value="1"/>
</dbReference>
<dbReference type="AlphaFoldDB" id="A0A5C3PK39"/>
<dbReference type="Gene3D" id="3.90.1200.10">
    <property type="match status" value="1"/>
</dbReference>
<dbReference type="PANTHER" id="PTHR21310:SF15">
    <property type="entry name" value="AMINOGLYCOSIDE PHOSPHOTRANSFERASE DOMAIN-CONTAINING PROTEIN"/>
    <property type="match status" value="1"/>
</dbReference>
<dbReference type="InterPro" id="IPR051678">
    <property type="entry name" value="AGP_Transferase"/>
</dbReference>
<keyword evidence="2" id="KW-0418">Kinase</keyword>
<keyword evidence="3" id="KW-1185">Reference proteome</keyword>
<protein>
    <submittedName>
        <fullName evidence="2">Kinase-like protein</fullName>
    </submittedName>
</protein>
<sequence>MAVRPVDIVFPKTWEELVRMPELRTAKVLYRATGGYRVVYRLAPGVVLKHGGEFGDEILCMRVAQAAGLPVPSVIHHPGSLDIRVPWSFHPPSNVWYFCMEEVPGVPLNTVVDHLSDDKLSALASQLRNFLNLLSKVEHKGTIGSVDGGAFRTLMAPPYSQPDHPFQKDTSRLPTDDEIRFTHGDLVPKNIMVDADGERITGIIDWGNSGFYPSYWEYCRMHHSSTPGWEKILRMVFPEPRRQAEIDAVRAILYTFSINL</sequence>
<evidence type="ECO:0000313" key="2">
    <source>
        <dbReference type="EMBL" id="TFK89447.1"/>
    </source>
</evidence>
<dbReference type="EMBL" id="ML211076">
    <property type="protein sequence ID" value="TFK89447.1"/>
    <property type="molecule type" value="Genomic_DNA"/>
</dbReference>
<feature type="domain" description="Aminoglycoside phosphotransferase" evidence="1">
    <location>
        <begin position="37"/>
        <end position="223"/>
    </location>
</feature>
<dbReference type="InParanoid" id="A0A5C3PK39"/>
<evidence type="ECO:0000259" key="1">
    <source>
        <dbReference type="Pfam" id="PF01636"/>
    </source>
</evidence>
<reference evidence="2 3" key="1">
    <citation type="journal article" date="2019" name="Nat. Ecol. Evol.">
        <title>Megaphylogeny resolves global patterns of mushroom evolution.</title>
        <authorList>
            <person name="Varga T."/>
            <person name="Krizsan K."/>
            <person name="Foldi C."/>
            <person name="Dima B."/>
            <person name="Sanchez-Garcia M."/>
            <person name="Sanchez-Ramirez S."/>
            <person name="Szollosi G.J."/>
            <person name="Szarkandi J.G."/>
            <person name="Papp V."/>
            <person name="Albert L."/>
            <person name="Andreopoulos W."/>
            <person name="Angelini C."/>
            <person name="Antonin V."/>
            <person name="Barry K.W."/>
            <person name="Bougher N.L."/>
            <person name="Buchanan P."/>
            <person name="Buyck B."/>
            <person name="Bense V."/>
            <person name="Catcheside P."/>
            <person name="Chovatia M."/>
            <person name="Cooper J."/>
            <person name="Damon W."/>
            <person name="Desjardin D."/>
            <person name="Finy P."/>
            <person name="Geml J."/>
            <person name="Haridas S."/>
            <person name="Hughes K."/>
            <person name="Justo A."/>
            <person name="Karasinski D."/>
            <person name="Kautmanova I."/>
            <person name="Kiss B."/>
            <person name="Kocsube S."/>
            <person name="Kotiranta H."/>
            <person name="LaButti K.M."/>
            <person name="Lechner B.E."/>
            <person name="Liimatainen K."/>
            <person name="Lipzen A."/>
            <person name="Lukacs Z."/>
            <person name="Mihaltcheva S."/>
            <person name="Morgado L.N."/>
            <person name="Niskanen T."/>
            <person name="Noordeloos M.E."/>
            <person name="Ohm R.A."/>
            <person name="Ortiz-Santana B."/>
            <person name="Ovrebo C."/>
            <person name="Racz N."/>
            <person name="Riley R."/>
            <person name="Savchenko A."/>
            <person name="Shiryaev A."/>
            <person name="Soop K."/>
            <person name="Spirin V."/>
            <person name="Szebenyi C."/>
            <person name="Tomsovsky M."/>
            <person name="Tulloss R.E."/>
            <person name="Uehling J."/>
            <person name="Grigoriev I.V."/>
            <person name="Vagvolgyi C."/>
            <person name="Papp T."/>
            <person name="Martin F.M."/>
            <person name="Miettinen O."/>
            <person name="Hibbett D.S."/>
            <person name="Nagy L.G."/>
        </authorList>
    </citation>
    <scope>NUCLEOTIDE SEQUENCE [LARGE SCALE GENOMIC DNA]</scope>
    <source>
        <strain evidence="2 3">HHB13444</strain>
    </source>
</reference>
<proteinExistence type="predicted"/>
<dbReference type="Pfam" id="PF01636">
    <property type="entry name" value="APH"/>
    <property type="match status" value="1"/>
</dbReference>
<dbReference type="STRING" id="1314778.A0A5C3PK39"/>
<dbReference type="Proteomes" id="UP000308197">
    <property type="component" value="Unassembled WGS sequence"/>
</dbReference>